<sequence>MKAPRLIPTGAPETAVPIALIDGLSVIPGDTSRVPGGY</sequence>
<reference evidence="1" key="2">
    <citation type="journal article" date="2015" name="Data Brief">
        <title>Shoot transcriptome of the giant reed, Arundo donax.</title>
        <authorList>
            <person name="Barrero R.A."/>
            <person name="Guerrero F.D."/>
            <person name="Moolhuijzen P."/>
            <person name="Goolsby J.A."/>
            <person name="Tidwell J."/>
            <person name="Bellgard S.E."/>
            <person name="Bellgard M.I."/>
        </authorList>
    </citation>
    <scope>NUCLEOTIDE SEQUENCE</scope>
    <source>
        <tissue evidence="1">Shoot tissue taken approximately 20 cm above the soil surface</tissue>
    </source>
</reference>
<evidence type="ECO:0000313" key="1">
    <source>
        <dbReference type="EMBL" id="JAE05196.1"/>
    </source>
</evidence>
<organism evidence="1">
    <name type="scientific">Arundo donax</name>
    <name type="common">Giant reed</name>
    <name type="synonym">Donax arundinaceus</name>
    <dbReference type="NCBI Taxonomy" id="35708"/>
    <lineage>
        <taxon>Eukaryota</taxon>
        <taxon>Viridiplantae</taxon>
        <taxon>Streptophyta</taxon>
        <taxon>Embryophyta</taxon>
        <taxon>Tracheophyta</taxon>
        <taxon>Spermatophyta</taxon>
        <taxon>Magnoliopsida</taxon>
        <taxon>Liliopsida</taxon>
        <taxon>Poales</taxon>
        <taxon>Poaceae</taxon>
        <taxon>PACMAD clade</taxon>
        <taxon>Arundinoideae</taxon>
        <taxon>Arundineae</taxon>
        <taxon>Arundo</taxon>
    </lineage>
</organism>
<dbReference type="AlphaFoldDB" id="A0A0A9F4Z1"/>
<reference evidence="1" key="1">
    <citation type="submission" date="2014-09" db="EMBL/GenBank/DDBJ databases">
        <authorList>
            <person name="Magalhaes I.L.F."/>
            <person name="Oliveira U."/>
            <person name="Santos F.R."/>
            <person name="Vidigal T.H.D.A."/>
            <person name="Brescovit A.D."/>
            <person name="Santos A.J."/>
        </authorList>
    </citation>
    <scope>NUCLEOTIDE SEQUENCE</scope>
    <source>
        <tissue evidence="1">Shoot tissue taken approximately 20 cm above the soil surface</tissue>
    </source>
</reference>
<protein>
    <submittedName>
        <fullName evidence="1">Uncharacterized protein</fullName>
    </submittedName>
</protein>
<proteinExistence type="predicted"/>
<accession>A0A0A9F4Z1</accession>
<name>A0A0A9F4Z1_ARUDO</name>
<dbReference type="EMBL" id="GBRH01192700">
    <property type="protein sequence ID" value="JAE05196.1"/>
    <property type="molecule type" value="Transcribed_RNA"/>
</dbReference>